<evidence type="ECO:0000256" key="1">
    <source>
        <dbReference type="SAM" id="MobiDB-lite"/>
    </source>
</evidence>
<protein>
    <recommendedName>
        <fullName evidence="4">Mitochondrial carrier protein pet8</fullName>
    </recommendedName>
</protein>
<dbReference type="Proteomes" id="UP000799429">
    <property type="component" value="Unassembled WGS sequence"/>
</dbReference>
<name>A0A9P4S7A9_9PEZI</name>
<dbReference type="AlphaFoldDB" id="A0A9P4S7A9"/>
<evidence type="ECO:0000313" key="2">
    <source>
        <dbReference type="EMBL" id="KAF2837437.1"/>
    </source>
</evidence>
<reference evidence="2" key="1">
    <citation type="journal article" date="2020" name="Stud. Mycol.">
        <title>101 Dothideomycetes genomes: a test case for predicting lifestyles and emergence of pathogens.</title>
        <authorList>
            <person name="Haridas S."/>
            <person name="Albert R."/>
            <person name="Binder M."/>
            <person name="Bloem J."/>
            <person name="Labutti K."/>
            <person name="Salamov A."/>
            <person name="Andreopoulos B."/>
            <person name="Baker S."/>
            <person name="Barry K."/>
            <person name="Bills G."/>
            <person name="Bluhm B."/>
            <person name="Cannon C."/>
            <person name="Castanera R."/>
            <person name="Culley D."/>
            <person name="Daum C."/>
            <person name="Ezra D."/>
            <person name="Gonzalez J."/>
            <person name="Henrissat B."/>
            <person name="Kuo A."/>
            <person name="Liang C."/>
            <person name="Lipzen A."/>
            <person name="Lutzoni F."/>
            <person name="Magnuson J."/>
            <person name="Mondo S."/>
            <person name="Nolan M."/>
            <person name="Ohm R."/>
            <person name="Pangilinan J."/>
            <person name="Park H.-J."/>
            <person name="Ramirez L."/>
            <person name="Alfaro M."/>
            <person name="Sun H."/>
            <person name="Tritt A."/>
            <person name="Yoshinaga Y."/>
            <person name="Zwiers L.-H."/>
            <person name="Turgeon B."/>
            <person name="Goodwin S."/>
            <person name="Spatafora J."/>
            <person name="Crous P."/>
            <person name="Grigoriev I."/>
        </authorList>
    </citation>
    <scope>NUCLEOTIDE SEQUENCE</scope>
    <source>
        <strain evidence="2">CBS 101060</strain>
    </source>
</reference>
<proteinExistence type="predicted"/>
<evidence type="ECO:0000313" key="3">
    <source>
        <dbReference type="Proteomes" id="UP000799429"/>
    </source>
</evidence>
<keyword evidence="3" id="KW-1185">Reference proteome</keyword>
<feature type="compositionally biased region" description="Basic and acidic residues" evidence="1">
    <location>
        <begin position="93"/>
        <end position="109"/>
    </location>
</feature>
<gene>
    <name evidence="2" type="ORF">M501DRAFT_977589</name>
</gene>
<comment type="caution">
    <text evidence="2">The sequence shown here is derived from an EMBL/GenBank/DDBJ whole genome shotgun (WGS) entry which is preliminary data.</text>
</comment>
<organism evidence="2 3">
    <name type="scientific">Patellaria atrata CBS 101060</name>
    <dbReference type="NCBI Taxonomy" id="1346257"/>
    <lineage>
        <taxon>Eukaryota</taxon>
        <taxon>Fungi</taxon>
        <taxon>Dikarya</taxon>
        <taxon>Ascomycota</taxon>
        <taxon>Pezizomycotina</taxon>
        <taxon>Dothideomycetes</taxon>
        <taxon>Dothideomycetes incertae sedis</taxon>
        <taxon>Patellariales</taxon>
        <taxon>Patellariaceae</taxon>
        <taxon>Patellaria</taxon>
    </lineage>
</organism>
<accession>A0A9P4S7A9</accession>
<feature type="region of interest" description="Disordered" evidence="1">
    <location>
        <begin position="19"/>
        <end position="115"/>
    </location>
</feature>
<dbReference type="EMBL" id="MU006099">
    <property type="protein sequence ID" value="KAF2837437.1"/>
    <property type="molecule type" value="Genomic_DNA"/>
</dbReference>
<evidence type="ECO:0008006" key="4">
    <source>
        <dbReference type="Google" id="ProtNLM"/>
    </source>
</evidence>
<dbReference type="OrthoDB" id="529205at2759"/>
<feature type="compositionally biased region" description="Basic and acidic residues" evidence="1">
    <location>
        <begin position="42"/>
        <end position="73"/>
    </location>
</feature>
<sequence>MPLILRSVRNSRLIFPAIPATASSLPATMPTRSLTSTPLLGLKEDAERTSEHLESKKQEQLQKQQEGRGEWHESLASSGESSVKADRDDVDNHEEHMEELQKAGKKAGESGDASL</sequence>
<feature type="compositionally biased region" description="Polar residues" evidence="1">
    <location>
        <begin position="21"/>
        <end position="38"/>
    </location>
</feature>